<protein>
    <submittedName>
        <fullName evidence="2">Uncharacterized protein</fullName>
    </submittedName>
</protein>
<feature type="compositionally biased region" description="Low complexity" evidence="1">
    <location>
        <begin position="25"/>
        <end position="51"/>
    </location>
</feature>
<proteinExistence type="predicted"/>
<feature type="compositionally biased region" description="Low complexity" evidence="1">
    <location>
        <begin position="111"/>
        <end position="122"/>
    </location>
</feature>
<dbReference type="OrthoDB" id="3245901at2759"/>
<evidence type="ECO:0000313" key="3">
    <source>
        <dbReference type="Proteomes" id="UP000567179"/>
    </source>
</evidence>
<accession>A0A8H5AYV3</accession>
<evidence type="ECO:0000256" key="1">
    <source>
        <dbReference type="SAM" id="MobiDB-lite"/>
    </source>
</evidence>
<feature type="region of interest" description="Disordered" evidence="1">
    <location>
        <begin position="25"/>
        <end position="52"/>
    </location>
</feature>
<sequence>MQTVLALPVQQKMRYSPSTIMPALTASPTSSLSSATSPSTSSTWSDNTSSSFTGSTKAYINSNLALKIESPLETAPGASTIAAPKSKRAAPRDPNVPFQYTFPTFPPSPGPSSVSPSSEPVEQTQRLTKARTPPSHRLQLGSEAYNPALHCSIPEGLLLMPDSGTISGPGPERHPKSGLARLFDKNPQLAHPYARLSEKHKDNKRRKIWSHTLEKNFFTPEEITPVFARSAVTSAYPIALSSPLFLFNIRNCAPHRRPTYIASLEAHIDRVHAKLVEGEWYPVPYSDLDPFKGLNSKTAKIRTYGWEAWARSAAAYPHKFEVNLVASMVSGLQCDAIVCNLKLLELQRINEYLEKALLQGDPFDPSLSPGPPGTEFMSEAFPSGFRVSEASHLEPPTCHVSTGL</sequence>
<keyword evidence="3" id="KW-1185">Reference proteome</keyword>
<comment type="caution">
    <text evidence="2">The sequence shown here is derived from an EMBL/GenBank/DDBJ whole genome shotgun (WGS) entry which is preliminary data.</text>
</comment>
<dbReference type="AlphaFoldDB" id="A0A8H5AYV3"/>
<evidence type="ECO:0000313" key="2">
    <source>
        <dbReference type="EMBL" id="KAF5313201.1"/>
    </source>
</evidence>
<dbReference type="EMBL" id="JAACJJ010000056">
    <property type="protein sequence ID" value="KAF5313201.1"/>
    <property type="molecule type" value="Genomic_DNA"/>
</dbReference>
<reference evidence="2 3" key="1">
    <citation type="journal article" date="2020" name="ISME J.">
        <title>Uncovering the hidden diversity of litter-decomposition mechanisms in mushroom-forming fungi.</title>
        <authorList>
            <person name="Floudas D."/>
            <person name="Bentzer J."/>
            <person name="Ahren D."/>
            <person name="Johansson T."/>
            <person name="Persson P."/>
            <person name="Tunlid A."/>
        </authorList>
    </citation>
    <scope>NUCLEOTIDE SEQUENCE [LARGE SCALE GENOMIC DNA]</scope>
    <source>
        <strain evidence="2 3">CBS 101986</strain>
    </source>
</reference>
<gene>
    <name evidence="2" type="ORF">D9619_003237</name>
</gene>
<organism evidence="2 3">
    <name type="scientific">Psilocybe cf. subviscida</name>
    <dbReference type="NCBI Taxonomy" id="2480587"/>
    <lineage>
        <taxon>Eukaryota</taxon>
        <taxon>Fungi</taxon>
        <taxon>Dikarya</taxon>
        <taxon>Basidiomycota</taxon>
        <taxon>Agaricomycotina</taxon>
        <taxon>Agaricomycetes</taxon>
        <taxon>Agaricomycetidae</taxon>
        <taxon>Agaricales</taxon>
        <taxon>Agaricineae</taxon>
        <taxon>Strophariaceae</taxon>
        <taxon>Psilocybe</taxon>
    </lineage>
</organism>
<dbReference type="Proteomes" id="UP000567179">
    <property type="component" value="Unassembled WGS sequence"/>
</dbReference>
<feature type="region of interest" description="Disordered" evidence="1">
    <location>
        <begin position="78"/>
        <end position="139"/>
    </location>
</feature>
<name>A0A8H5AYV3_9AGAR</name>